<evidence type="ECO:0000256" key="5">
    <source>
        <dbReference type="ARBA" id="ARBA00023128"/>
    </source>
</evidence>
<organism evidence="9 10">
    <name type="scientific">Amorphotheca resinae ATCC 22711</name>
    <dbReference type="NCBI Taxonomy" id="857342"/>
    <lineage>
        <taxon>Eukaryota</taxon>
        <taxon>Fungi</taxon>
        <taxon>Dikarya</taxon>
        <taxon>Ascomycota</taxon>
        <taxon>Pezizomycotina</taxon>
        <taxon>Leotiomycetes</taxon>
        <taxon>Helotiales</taxon>
        <taxon>Amorphothecaceae</taxon>
        <taxon>Amorphotheca</taxon>
    </lineage>
</organism>
<dbReference type="PANTHER" id="PTHR36091">
    <property type="entry name" value="ALTERED INHERITANCE OF MITOCHONDRIA PROTEIN 9, MITOCHONDRIAL"/>
    <property type="match status" value="1"/>
</dbReference>
<evidence type="ECO:0000256" key="3">
    <source>
        <dbReference type="ARBA" id="ARBA00016197"/>
    </source>
</evidence>
<proteinExistence type="inferred from homology"/>
<evidence type="ECO:0000256" key="6">
    <source>
        <dbReference type="ARBA" id="ARBA00031849"/>
    </source>
</evidence>
<dbReference type="PANTHER" id="PTHR36091:SF1">
    <property type="entry name" value="ALTERED INHERITANCE OF MITOCHONDRIA PROTEIN 9, MITOCHONDRIAL"/>
    <property type="match status" value="1"/>
</dbReference>
<dbReference type="SUPFAM" id="SSF56112">
    <property type="entry name" value="Protein kinase-like (PK-like)"/>
    <property type="match status" value="1"/>
</dbReference>
<comment type="similarity">
    <text evidence="2">Belongs to the AIM9 family.</text>
</comment>
<reference evidence="9 10" key="1">
    <citation type="journal article" date="2018" name="New Phytol.">
        <title>Comparative genomics and transcriptomics depict ericoid mycorrhizal fungi as versatile saprotrophs and plant mutualists.</title>
        <authorList>
            <person name="Martino E."/>
            <person name="Morin E."/>
            <person name="Grelet G.A."/>
            <person name="Kuo A."/>
            <person name="Kohler A."/>
            <person name="Daghino S."/>
            <person name="Barry K.W."/>
            <person name="Cichocki N."/>
            <person name="Clum A."/>
            <person name="Dockter R.B."/>
            <person name="Hainaut M."/>
            <person name="Kuo R.C."/>
            <person name="LaButti K."/>
            <person name="Lindahl B.D."/>
            <person name="Lindquist E.A."/>
            <person name="Lipzen A."/>
            <person name="Khouja H.R."/>
            <person name="Magnuson J."/>
            <person name="Murat C."/>
            <person name="Ohm R.A."/>
            <person name="Singer S.W."/>
            <person name="Spatafora J.W."/>
            <person name="Wang M."/>
            <person name="Veneault-Fourrey C."/>
            <person name="Henrissat B."/>
            <person name="Grigoriev I.V."/>
            <person name="Martin F.M."/>
            <person name="Perotto S."/>
        </authorList>
    </citation>
    <scope>NUCLEOTIDE SEQUENCE [LARGE SCALE GENOMIC DNA]</scope>
    <source>
        <strain evidence="9 10">ATCC 22711</strain>
    </source>
</reference>
<evidence type="ECO:0000256" key="4">
    <source>
        <dbReference type="ARBA" id="ARBA00022946"/>
    </source>
</evidence>
<dbReference type="InterPro" id="IPR051035">
    <property type="entry name" value="Mito_inheritance_9"/>
</dbReference>
<keyword evidence="4" id="KW-0809">Transit peptide</keyword>
<keyword evidence="5" id="KW-0496">Mitochondrion</keyword>
<dbReference type="InParanoid" id="A0A2T3ATD1"/>
<dbReference type="AlphaFoldDB" id="A0A2T3ATD1"/>
<sequence length="576" mass="65268">MTGAGHNLFRRCVHRAASSSFSFPLSSKSLHVKPKVLLVSFSGKTTTPWPVMQSPSNDPLYPYAYTSGRWLHRDKEQRTSRYIDFNFDRLCNKVLALCPEATHIISYEKEEGGYNKVFIFLLDNGKRIVARLPTRVAGPSSLTTNSEVATITYIKARTTIPVPDILDWSDDSTNPIGSEYIIMQHAQGVPLRERWPTMSGSQYTKCVQSICMTMKQLATLEFPAYGSLYFANAPIDSASKMDFVEGFCIGPHCGTTYWDCKDGQTLSAPHTGPWSDLSAYASGLIDNGYSRLPVPGTESSRPSYFGTVEEHQNLLRSAKEVMRCLALEPHIRNAAAPTLLHADLHARNIYVSNDDPTKVTCLIDWQSSSIEPAFIYAHEVPDFATPPHSSYSEESEEETPSQVPSMTEQEKKLEKVARFCSQAYDICTKAFIPKLRVARSVDQPLVRPFQYCNTSWRDSAPAVRQEFLDLANQWEKLGLTGRCPYNPTAEELRLHQKEYKSFQHVQDLKLMLMDLLHTDSDGWVPTERWEEVRHAHKEVFDMAIETARDGEDETEDDHLSEEDVRELWPFDGHKCN</sequence>
<dbReference type="RefSeq" id="XP_024717902.1">
    <property type="nucleotide sequence ID" value="XM_024869409.1"/>
</dbReference>
<dbReference type="GO" id="GO:0005739">
    <property type="term" value="C:mitochondrion"/>
    <property type="evidence" value="ECO:0007669"/>
    <property type="project" value="UniProtKB-SubCell"/>
</dbReference>
<dbReference type="GeneID" id="36577490"/>
<dbReference type="STRING" id="857342.A0A2T3ATD1"/>
<dbReference type="OrthoDB" id="2831558at2759"/>
<dbReference type="Pfam" id="PF01636">
    <property type="entry name" value="APH"/>
    <property type="match status" value="1"/>
</dbReference>
<evidence type="ECO:0000256" key="1">
    <source>
        <dbReference type="ARBA" id="ARBA00004173"/>
    </source>
</evidence>
<gene>
    <name evidence="9" type="ORF">M430DRAFT_69181</name>
</gene>
<evidence type="ECO:0000313" key="9">
    <source>
        <dbReference type="EMBL" id="PSS10723.1"/>
    </source>
</evidence>
<evidence type="ECO:0000259" key="8">
    <source>
        <dbReference type="Pfam" id="PF01636"/>
    </source>
</evidence>
<dbReference type="InterPro" id="IPR011009">
    <property type="entry name" value="Kinase-like_dom_sf"/>
</dbReference>
<evidence type="ECO:0000256" key="2">
    <source>
        <dbReference type="ARBA" id="ARBA00005543"/>
    </source>
</evidence>
<name>A0A2T3ATD1_AMORE</name>
<feature type="domain" description="Aminoglycoside phosphotransferase" evidence="8">
    <location>
        <begin position="326"/>
        <end position="372"/>
    </location>
</feature>
<feature type="region of interest" description="Disordered" evidence="7">
    <location>
        <begin position="386"/>
        <end position="407"/>
    </location>
</feature>
<evidence type="ECO:0000256" key="7">
    <source>
        <dbReference type="SAM" id="MobiDB-lite"/>
    </source>
</evidence>
<comment type="subcellular location">
    <subcellularLocation>
        <location evidence="1">Mitochondrion</location>
    </subcellularLocation>
</comment>
<dbReference type="FunCoup" id="A0A2T3ATD1">
    <property type="interactions" value="20"/>
</dbReference>
<dbReference type="Proteomes" id="UP000241818">
    <property type="component" value="Unassembled WGS sequence"/>
</dbReference>
<dbReference type="Gene3D" id="3.90.1200.10">
    <property type="match status" value="1"/>
</dbReference>
<dbReference type="InterPro" id="IPR002575">
    <property type="entry name" value="Aminoglycoside_PTrfase"/>
</dbReference>
<keyword evidence="10" id="KW-1185">Reference proteome</keyword>
<protein>
    <recommendedName>
        <fullName evidence="3">Altered inheritance of mitochondria protein 9, mitochondrial</fullName>
    </recommendedName>
    <alternativeName>
        <fullName evidence="6">Found in mitochondrial proteome protein 29</fullName>
    </alternativeName>
</protein>
<evidence type="ECO:0000313" key="10">
    <source>
        <dbReference type="Proteomes" id="UP000241818"/>
    </source>
</evidence>
<accession>A0A2T3ATD1</accession>
<dbReference type="EMBL" id="KZ679016">
    <property type="protein sequence ID" value="PSS10723.1"/>
    <property type="molecule type" value="Genomic_DNA"/>
</dbReference>